<reference evidence="1" key="2">
    <citation type="journal article" date="2022" name="Microbiol. Resour. Announc.">
        <title>Metagenome Sequencing to Explore Phylogenomics of Terrestrial Cyanobacteria.</title>
        <authorList>
            <person name="Ward R.D."/>
            <person name="Stajich J.E."/>
            <person name="Johansen J.R."/>
            <person name="Huntemann M."/>
            <person name="Clum A."/>
            <person name="Foster B."/>
            <person name="Foster B."/>
            <person name="Roux S."/>
            <person name="Palaniappan K."/>
            <person name="Varghese N."/>
            <person name="Mukherjee S."/>
            <person name="Reddy T.B.K."/>
            <person name="Daum C."/>
            <person name="Copeland A."/>
            <person name="Chen I.A."/>
            <person name="Ivanova N.N."/>
            <person name="Kyrpides N.C."/>
            <person name="Shapiro N."/>
            <person name="Eloe-Fadrosh E.A."/>
            <person name="Pietrasiak N."/>
        </authorList>
    </citation>
    <scope>NUCLEOTIDE SEQUENCE</scope>
    <source>
        <strain evidence="1">GSE-NOS-MK-12-04C</strain>
    </source>
</reference>
<gene>
    <name evidence="1" type="ORF">KME60_03755</name>
</gene>
<sequence length="152" mass="16939">MKKLLASIKSLISPKNTNSTHPRSTTKPTLFVCKSCHRSSEERPKNQLSDGTILLDKLNSLRSKDLTSEDLEIKPVECLWACSQGCVASISSPDKPTYLFVNLPTDESPEALLEFMQMYIKSRKGNIAWKKFPKLLQSAIFASIPPVVTGKK</sequence>
<accession>A0A951QK96</accession>
<evidence type="ECO:0000313" key="2">
    <source>
        <dbReference type="Proteomes" id="UP000729701"/>
    </source>
</evidence>
<organism evidence="1 2">
    <name type="scientific">Cyanomargarita calcarea GSE-NOS-MK-12-04C</name>
    <dbReference type="NCBI Taxonomy" id="2839659"/>
    <lineage>
        <taxon>Bacteria</taxon>
        <taxon>Bacillati</taxon>
        <taxon>Cyanobacteriota</taxon>
        <taxon>Cyanophyceae</taxon>
        <taxon>Nostocales</taxon>
        <taxon>Cyanomargaritaceae</taxon>
        <taxon>Cyanomargarita</taxon>
    </lineage>
</organism>
<dbReference type="InterPro" id="IPR012863">
    <property type="entry name" value="DUF1636"/>
</dbReference>
<dbReference type="AlphaFoldDB" id="A0A951QK96"/>
<evidence type="ECO:0000313" key="1">
    <source>
        <dbReference type="EMBL" id="MBW4666563.1"/>
    </source>
</evidence>
<comment type="caution">
    <text evidence="1">The sequence shown here is derived from an EMBL/GenBank/DDBJ whole genome shotgun (WGS) entry which is preliminary data.</text>
</comment>
<proteinExistence type="predicted"/>
<protein>
    <submittedName>
        <fullName evidence="1">DUF1636 family protein</fullName>
    </submittedName>
</protein>
<name>A0A951QK96_9CYAN</name>
<reference evidence="1" key="1">
    <citation type="submission" date="2021-05" db="EMBL/GenBank/DDBJ databases">
        <authorList>
            <person name="Pietrasiak N."/>
            <person name="Ward R."/>
            <person name="Stajich J.E."/>
            <person name="Kurbessoian T."/>
        </authorList>
    </citation>
    <scope>NUCLEOTIDE SEQUENCE</scope>
    <source>
        <strain evidence="1">GSE-NOS-MK-12-04C</strain>
    </source>
</reference>
<dbReference type="Proteomes" id="UP000729701">
    <property type="component" value="Unassembled WGS sequence"/>
</dbReference>
<dbReference type="Pfam" id="PF07845">
    <property type="entry name" value="DUF1636"/>
    <property type="match status" value="1"/>
</dbReference>
<dbReference type="EMBL" id="JAHHGZ010000003">
    <property type="protein sequence ID" value="MBW4666563.1"/>
    <property type="molecule type" value="Genomic_DNA"/>
</dbReference>